<sequence length="359" mass="40490">MTNPILGKWHKHRQAGACDAQLHLVDGVCFVTLDDTQHQISLGEVEISPRLGNVKRTVRLGNLGTFITTDNDAIDVLLKNNLQNNNYTHRLESNHKWMLVAIVVTIVFVFSLFKWGVPFAGEKIAYMVPDKVTKIISQDVMEFLDEHLLEPSTLTTQKRQDIRQHFNQKLNKKSAYTLHFRAWNDDESPIANAFALPSGDVIVTDELIKLAKNQDEIDAILLHEIAHIVYRHGLQSVARASFIATISTVVIGDINAIADIGIGLGSLLIETNYSRDHESEADLFAFKKMSAAGIDPQIFIHIMQRISDDKEVDTQDTQNKKLLGYFSSHPNTVDRNKIAEKYSLCFQKQTSCDQESVEH</sequence>
<feature type="domain" description="Peptidase M48" evidence="8">
    <location>
        <begin position="160"/>
        <end position="338"/>
    </location>
</feature>
<gene>
    <name evidence="10" type="primary">bepA_2</name>
    <name evidence="10" type="ORF">Ctma_0948</name>
</gene>
<accession>A0AAU6PH01</accession>
<organism evidence="10">
    <name type="scientific">Catillopecten margaritatus gill symbiont</name>
    <dbReference type="NCBI Taxonomy" id="3083288"/>
    <lineage>
        <taxon>Bacteria</taxon>
        <taxon>Pseudomonadati</taxon>
        <taxon>Pseudomonadota</taxon>
        <taxon>Gammaproteobacteria</taxon>
        <taxon>sulfur-oxidizing symbionts</taxon>
    </lineage>
</organism>
<dbReference type="EC" id="3.4.-.-" evidence="10"/>
<dbReference type="CDD" id="cd07332">
    <property type="entry name" value="M48C_Oma1_like"/>
    <property type="match status" value="1"/>
</dbReference>
<protein>
    <submittedName>
        <fullName evidence="10">Beta-barrel assembly-enhancing protease</fullName>
        <ecNumber evidence="10">3.4.-.-</ecNumber>
    </submittedName>
</protein>
<dbReference type="AlphaFoldDB" id="A0AAU6PH01"/>
<dbReference type="GO" id="GO:0016020">
    <property type="term" value="C:membrane"/>
    <property type="evidence" value="ECO:0007669"/>
    <property type="project" value="TreeGrafter"/>
</dbReference>
<name>A0AAU6PH01_9GAMM</name>
<dbReference type="InterPro" id="IPR055518">
    <property type="entry name" value="DUF7092"/>
</dbReference>
<dbReference type="EMBL" id="CP138327">
    <property type="protein sequence ID" value="WXU00237.1"/>
    <property type="molecule type" value="Genomic_DNA"/>
</dbReference>
<evidence type="ECO:0000256" key="3">
    <source>
        <dbReference type="ARBA" id="ARBA00022801"/>
    </source>
</evidence>
<evidence type="ECO:0000259" key="8">
    <source>
        <dbReference type="Pfam" id="PF01435"/>
    </source>
</evidence>
<keyword evidence="7" id="KW-1133">Transmembrane helix</keyword>
<comment type="similarity">
    <text evidence="6">Belongs to the peptidase M48 family.</text>
</comment>
<keyword evidence="4 6" id="KW-0862">Zinc</keyword>
<dbReference type="Gene3D" id="3.30.2010.10">
    <property type="entry name" value="Metalloproteases ('zincins'), catalytic domain"/>
    <property type="match status" value="1"/>
</dbReference>
<evidence type="ECO:0000313" key="10">
    <source>
        <dbReference type="EMBL" id="WXU00237.1"/>
    </source>
</evidence>
<reference evidence="10" key="1">
    <citation type="submission" date="2023-10" db="EMBL/GenBank/DDBJ databases">
        <title>The first scallop-associated chemosynthetic bacterial symbiont.</title>
        <authorList>
            <person name="Lin Y.-T."/>
            <person name="Sun J."/>
            <person name="Ip J.C.-H."/>
            <person name="He X."/>
            <person name="Gao Z.-M."/>
            <person name="Perez M."/>
            <person name="Xu T."/>
            <person name="Qian P.-Y."/>
            <person name="Qiu J.-W."/>
        </authorList>
    </citation>
    <scope>NUCLEOTIDE SEQUENCE</scope>
    <source>
        <strain evidence="10">Gill1</strain>
    </source>
</reference>
<keyword evidence="5 6" id="KW-0482">Metalloprotease</keyword>
<evidence type="ECO:0000256" key="6">
    <source>
        <dbReference type="RuleBase" id="RU003983"/>
    </source>
</evidence>
<evidence type="ECO:0000256" key="4">
    <source>
        <dbReference type="ARBA" id="ARBA00022833"/>
    </source>
</evidence>
<dbReference type="GO" id="GO:0051603">
    <property type="term" value="P:proteolysis involved in protein catabolic process"/>
    <property type="evidence" value="ECO:0007669"/>
    <property type="project" value="TreeGrafter"/>
</dbReference>
<keyword evidence="2" id="KW-0479">Metal-binding</keyword>
<evidence type="ECO:0000256" key="5">
    <source>
        <dbReference type="ARBA" id="ARBA00023049"/>
    </source>
</evidence>
<proteinExistence type="inferred from homology"/>
<dbReference type="InterPro" id="IPR051156">
    <property type="entry name" value="Mito/Outer_Membr_Metalloprot"/>
</dbReference>
<keyword evidence="7" id="KW-0812">Transmembrane</keyword>
<dbReference type="GO" id="GO:0004222">
    <property type="term" value="F:metalloendopeptidase activity"/>
    <property type="evidence" value="ECO:0007669"/>
    <property type="project" value="InterPro"/>
</dbReference>
<evidence type="ECO:0000256" key="1">
    <source>
        <dbReference type="ARBA" id="ARBA00022670"/>
    </source>
</evidence>
<evidence type="ECO:0000259" key="9">
    <source>
        <dbReference type="Pfam" id="PF23368"/>
    </source>
</evidence>
<keyword evidence="3 6" id="KW-0378">Hydrolase</keyword>
<comment type="cofactor">
    <cofactor evidence="6">
        <name>Zn(2+)</name>
        <dbReference type="ChEBI" id="CHEBI:29105"/>
    </cofactor>
    <text evidence="6">Binds 1 zinc ion per subunit.</text>
</comment>
<dbReference type="Pfam" id="PF01435">
    <property type="entry name" value="Peptidase_M48"/>
    <property type="match status" value="1"/>
</dbReference>
<keyword evidence="7" id="KW-0472">Membrane</keyword>
<feature type="domain" description="DUF7092" evidence="9">
    <location>
        <begin position="6"/>
        <end position="79"/>
    </location>
</feature>
<dbReference type="PANTHER" id="PTHR22726:SF1">
    <property type="entry name" value="METALLOENDOPEPTIDASE OMA1, MITOCHONDRIAL"/>
    <property type="match status" value="1"/>
</dbReference>
<dbReference type="Pfam" id="PF23368">
    <property type="entry name" value="DUF7092"/>
    <property type="match status" value="1"/>
</dbReference>
<dbReference type="PANTHER" id="PTHR22726">
    <property type="entry name" value="METALLOENDOPEPTIDASE OMA1"/>
    <property type="match status" value="1"/>
</dbReference>
<dbReference type="GO" id="GO:0046872">
    <property type="term" value="F:metal ion binding"/>
    <property type="evidence" value="ECO:0007669"/>
    <property type="project" value="UniProtKB-KW"/>
</dbReference>
<feature type="transmembrane region" description="Helical" evidence="7">
    <location>
        <begin position="97"/>
        <end position="117"/>
    </location>
</feature>
<dbReference type="InterPro" id="IPR001915">
    <property type="entry name" value="Peptidase_M48"/>
</dbReference>
<evidence type="ECO:0000256" key="7">
    <source>
        <dbReference type="SAM" id="Phobius"/>
    </source>
</evidence>
<evidence type="ECO:0000256" key="2">
    <source>
        <dbReference type="ARBA" id="ARBA00022723"/>
    </source>
</evidence>
<keyword evidence="1 6" id="KW-0645">Protease</keyword>